<dbReference type="HAMAP" id="MF_01635">
    <property type="entry name" value="UbiA"/>
    <property type="match status" value="1"/>
</dbReference>
<feature type="transmembrane region" description="Helical" evidence="9">
    <location>
        <begin position="332"/>
        <end position="350"/>
    </location>
</feature>
<dbReference type="Pfam" id="PF01040">
    <property type="entry name" value="UbiA"/>
    <property type="match status" value="1"/>
</dbReference>
<dbReference type="CDD" id="cd13959">
    <property type="entry name" value="PT_UbiA_COQ2"/>
    <property type="match status" value="1"/>
</dbReference>
<keyword evidence="7 9" id="KW-0472">Membrane</keyword>
<feature type="transmembrane region" description="Helical" evidence="9">
    <location>
        <begin position="236"/>
        <end position="253"/>
    </location>
</feature>
<evidence type="ECO:0000256" key="7">
    <source>
        <dbReference type="ARBA" id="ARBA00023136"/>
    </source>
</evidence>
<keyword evidence="9" id="KW-0414">Isoprene biosynthesis</keyword>
<dbReference type="PANTHER" id="PTHR11048">
    <property type="entry name" value="PRENYLTRANSFERASES"/>
    <property type="match status" value="1"/>
</dbReference>
<keyword evidence="5 9" id="KW-0812">Transmembrane</keyword>
<keyword evidence="9" id="KW-0999">Mitochondrion inner membrane</keyword>
<dbReference type="InterPro" id="IPR039653">
    <property type="entry name" value="Prenyltransferase"/>
</dbReference>
<gene>
    <name evidence="10" type="primary">ga03390</name>
    <name evidence="10" type="ORF">PR202_ga03390</name>
</gene>
<dbReference type="GO" id="GO:0008412">
    <property type="term" value="F:4-hydroxybenzoate polyprenyltransferase activity"/>
    <property type="evidence" value="ECO:0007669"/>
    <property type="project" value="UniProtKB-EC"/>
</dbReference>
<dbReference type="Gene3D" id="1.20.120.1780">
    <property type="entry name" value="UbiA prenyltransferase"/>
    <property type="match status" value="1"/>
</dbReference>
<comment type="catalytic activity">
    <reaction evidence="8">
        <text>4-hydroxybenzoate + (2E)-geranyl diphosphate = 3-geranyl-4-hydroxybenzoate + diphosphate</text>
        <dbReference type="Rhea" id="RHEA:27854"/>
        <dbReference type="ChEBI" id="CHEBI:17879"/>
        <dbReference type="ChEBI" id="CHEBI:33019"/>
        <dbReference type="ChEBI" id="CHEBI:58057"/>
        <dbReference type="ChEBI" id="CHEBI:60878"/>
        <dbReference type="EC" id="2.5.1.93"/>
    </reaction>
</comment>
<evidence type="ECO:0000256" key="2">
    <source>
        <dbReference type="ARBA" id="ARBA00004141"/>
    </source>
</evidence>
<dbReference type="InterPro" id="IPR044878">
    <property type="entry name" value="UbiA_sf"/>
</dbReference>
<dbReference type="Proteomes" id="UP001054889">
    <property type="component" value="Unassembled WGS sequence"/>
</dbReference>
<dbReference type="Gene3D" id="1.10.357.140">
    <property type="entry name" value="UbiA prenyltransferase"/>
    <property type="match status" value="1"/>
</dbReference>
<name>A0AAV5BLV3_ELECO</name>
<dbReference type="FunFam" id="1.20.120.1780:FF:000001">
    <property type="entry name" value="4-hydroxybenzoate octaprenyltransferase"/>
    <property type="match status" value="1"/>
</dbReference>
<feature type="transmembrane region" description="Helical" evidence="9">
    <location>
        <begin position="362"/>
        <end position="381"/>
    </location>
</feature>
<feature type="transmembrane region" description="Helical" evidence="9">
    <location>
        <begin position="259"/>
        <end position="280"/>
    </location>
</feature>
<dbReference type="InterPro" id="IPR006370">
    <property type="entry name" value="HB_polyprenyltransferase-like"/>
</dbReference>
<dbReference type="AlphaFoldDB" id="A0AAV5BLV3"/>
<sequence>MAPPALLRAAAAELRRRARRSPIPLSALLSQPPPASRCTDPYYSDALRRHLITLRRHPQPTSADDLLRGRHLLPGSFSTSSEPADKAQLTWVHKWLPEAARPYAMLARLDKPIGTWLLAWPCMWSITIAAMPGQLPDLKMLALFGCGAVLLRGAGCTVNDLLDRDIDKKVERTKTRPFASGVLTPSQGVGFLGFQLLLGLGILLQLNNYSRVLGASSLLLVFSYPLMKRFTFWPQAYLGLTFNWGALLGWAAIKGSLDPAIILPLYSAGVCWTLVYDTIYAHQDKEDDLKVGVKSTALRFGDLTKHWISGFGAACIGSLALSGYNAELAWSYYPFLTAAAAQLAWQISTVDLSNRSDCNKKFVSNKWFGALVFGGIILGRLSS</sequence>
<dbReference type="InterPro" id="IPR030470">
    <property type="entry name" value="UbiA_prenylTrfase_CS"/>
</dbReference>
<dbReference type="EC" id="2.5.1.39" evidence="9"/>
<keyword evidence="11" id="KW-1185">Reference proteome</keyword>
<evidence type="ECO:0000313" key="11">
    <source>
        <dbReference type="Proteomes" id="UP001054889"/>
    </source>
</evidence>
<accession>A0AAV5BLV3</accession>
<dbReference type="GO" id="GO:0006744">
    <property type="term" value="P:ubiquinone biosynthetic process"/>
    <property type="evidence" value="ECO:0007669"/>
    <property type="project" value="UniProtKB-UniRule"/>
</dbReference>
<dbReference type="NCBIfam" id="TIGR01474">
    <property type="entry name" value="ubiA_proteo"/>
    <property type="match status" value="1"/>
</dbReference>
<dbReference type="InterPro" id="IPR000537">
    <property type="entry name" value="UbiA_prenyltransferase"/>
</dbReference>
<comment type="subcellular location">
    <subcellularLocation>
        <location evidence="2">Membrane</location>
        <topology evidence="2">Multi-pass membrane protein</topology>
    </subcellularLocation>
    <subcellularLocation>
        <location evidence="9">Mitochondrion inner membrane</location>
        <topology evidence="9">Multi-pass membrane protein</topology>
        <orientation evidence="9">Matrix side</orientation>
    </subcellularLocation>
</comment>
<keyword evidence="9" id="KW-0831">Ubiquinone biosynthesis</keyword>
<reference evidence="10" key="1">
    <citation type="journal article" date="2018" name="DNA Res.">
        <title>Multiple hybrid de novo genome assembly of finger millet, an orphan allotetraploid crop.</title>
        <authorList>
            <person name="Hatakeyama M."/>
            <person name="Aluri S."/>
            <person name="Balachadran M.T."/>
            <person name="Sivarajan S.R."/>
            <person name="Patrignani A."/>
            <person name="Gruter S."/>
            <person name="Poveda L."/>
            <person name="Shimizu-Inatsugi R."/>
            <person name="Baeten J."/>
            <person name="Francoijs K.J."/>
            <person name="Nataraja K.N."/>
            <person name="Reddy Y.A.N."/>
            <person name="Phadnis S."/>
            <person name="Ravikumar R.L."/>
            <person name="Schlapbach R."/>
            <person name="Sreeman S.M."/>
            <person name="Shimizu K.K."/>
        </authorList>
    </citation>
    <scope>NUCLEOTIDE SEQUENCE</scope>
</reference>
<evidence type="ECO:0000256" key="4">
    <source>
        <dbReference type="ARBA" id="ARBA00022679"/>
    </source>
</evidence>
<dbReference type="PROSITE" id="PS00943">
    <property type="entry name" value="UBIA"/>
    <property type="match status" value="1"/>
</dbReference>
<evidence type="ECO:0000256" key="3">
    <source>
        <dbReference type="ARBA" id="ARBA00005985"/>
    </source>
</evidence>
<proteinExistence type="inferred from homology"/>
<comment type="pathway">
    <text evidence="9">Cofactor biosynthesis; ubiquinone biosynthesis.</text>
</comment>
<evidence type="ECO:0000256" key="1">
    <source>
        <dbReference type="ARBA" id="ARBA00001946"/>
    </source>
</evidence>
<comment type="function">
    <text evidence="9">Catalyzes the prenylation of para-hydroxybenzoate (PHB) with an all-trans polyprenyl group. Mediates the second step in the final reaction sequence of coenzyme Q (CoQ) biosynthesis, which is the condensation of the polyisoprenoid side chain with PHB, generating the first membrane-bound Q intermediate.</text>
</comment>
<organism evidence="10 11">
    <name type="scientific">Eleusine coracana subsp. coracana</name>
    <dbReference type="NCBI Taxonomy" id="191504"/>
    <lineage>
        <taxon>Eukaryota</taxon>
        <taxon>Viridiplantae</taxon>
        <taxon>Streptophyta</taxon>
        <taxon>Embryophyta</taxon>
        <taxon>Tracheophyta</taxon>
        <taxon>Spermatophyta</taxon>
        <taxon>Magnoliopsida</taxon>
        <taxon>Liliopsida</taxon>
        <taxon>Poales</taxon>
        <taxon>Poaceae</taxon>
        <taxon>PACMAD clade</taxon>
        <taxon>Chloridoideae</taxon>
        <taxon>Cynodonteae</taxon>
        <taxon>Eleusininae</taxon>
        <taxon>Eleusine</taxon>
    </lineage>
</organism>
<dbReference type="EMBL" id="BQKI01000001">
    <property type="protein sequence ID" value="GJM87436.1"/>
    <property type="molecule type" value="Genomic_DNA"/>
</dbReference>
<feature type="transmembrane region" description="Helical" evidence="9">
    <location>
        <begin position="141"/>
        <end position="162"/>
    </location>
</feature>
<feature type="transmembrane region" description="Helical" evidence="9">
    <location>
        <begin position="182"/>
        <end position="203"/>
    </location>
</feature>
<comment type="similarity">
    <text evidence="3 9">Belongs to the UbiA prenyltransferase family.</text>
</comment>
<evidence type="ECO:0000256" key="9">
    <source>
        <dbReference type="HAMAP-Rule" id="MF_03189"/>
    </source>
</evidence>
<comment type="cofactor">
    <cofactor evidence="1 9">
        <name>Mg(2+)</name>
        <dbReference type="ChEBI" id="CHEBI:18420"/>
    </cofactor>
</comment>
<feature type="transmembrane region" description="Helical" evidence="9">
    <location>
        <begin position="113"/>
        <end position="135"/>
    </location>
</feature>
<evidence type="ECO:0000256" key="6">
    <source>
        <dbReference type="ARBA" id="ARBA00022989"/>
    </source>
</evidence>
<dbReference type="GO" id="GO:0005743">
    <property type="term" value="C:mitochondrial inner membrane"/>
    <property type="evidence" value="ECO:0007669"/>
    <property type="project" value="UniProtKB-SubCell"/>
</dbReference>
<dbReference type="FunFam" id="1.10.357.140:FF:000003">
    <property type="entry name" value="4-hydroxybenzoate polyprenyltransferase, mitochondrial"/>
    <property type="match status" value="1"/>
</dbReference>
<keyword evidence="4 9" id="KW-0808">Transferase</keyword>
<dbReference type="GO" id="GO:0008299">
    <property type="term" value="P:isoprenoid biosynthetic process"/>
    <property type="evidence" value="ECO:0007669"/>
    <property type="project" value="UniProtKB-UniRule"/>
</dbReference>
<comment type="catalytic activity">
    <reaction evidence="9">
        <text>an all-trans-polyprenyl diphosphate + 4-hydroxybenzoate = a 4-hydroxy-3-(all-trans-polyprenyl)benzoate + diphosphate</text>
        <dbReference type="Rhea" id="RHEA:44504"/>
        <dbReference type="Rhea" id="RHEA-COMP:9514"/>
        <dbReference type="Rhea" id="RHEA-COMP:9564"/>
        <dbReference type="ChEBI" id="CHEBI:17879"/>
        <dbReference type="ChEBI" id="CHEBI:33019"/>
        <dbReference type="ChEBI" id="CHEBI:58914"/>
        <dbReference type="ChEBI" id="CHEBI:78396"/>
        <dbReference type="EC" id="2.5.1.39"/>
    </reaction>
</comment>
<evidence type="ECO:0000256" key="8">
    <source>
        <dbReference type="ARBA" id="ARBA00050283"/>
    </source>
</evidence>
<reference evidence="10" key="2">
    <citation type="submission" date="2021-12" db="EMBL/GenBank/DDBJ databases">
        <title>Resequencing data analysis of finger millet.</title>
        <authorList>
            <person name="Hatakeyama M."/>
            <person name="Aluri S."/>
            <person name="Balachadran M.T."/>
            <person name="Sivarajan S.R."/>
            <person name="Poveda L."/>
            <person name="Shimizu-Inatsugi R."/>
            <person name="Schlapbach R."/>
            <person name="Sreeman S.M."/>
            <person name="Shimizu K.K."/>
        </authorList>
    </citation>
    <scope>NUCLEOTIDE SEQUENCE</scope>
</reference>
<dbReference type="GO" id="GO:0102930">
    <property type="term" value="F:4-hydroxybenzoate geranyltransferase activity"/>
    <property type="evidence" value="ECO:0007669"/>
    <property type="project" value="UniProtKB-EC"/>
</dbReference>
<keyword evidence="9" id="KW-0496">Mitochondrion</keyword>
<comment type="caution">
    <text evidence="10">The sequence shown here is derived from an EMBL/GenBank/DDBJ whole genome shotgun (WGS) entry which is preliminary data.</text>
</comment>
<evidence type="ECO:0000256" key="5">
    <source>
        <dbReference type="ARBA" id="ARBA00022692"/>
    </source>
</evidence>
<keyword evidence="6 9" id="KW-1133">Transmembrane helix</keyword>
<protein>
    <recommendedName>
        <fullName evidence="9">4-hydroxybenzoate polyprenyltransferase, mitochondrial</fullName>
        <shortName evidence="9">4-HB polyprenyltransferase</shortName>
        <ecNumber evidence="9">2.5.1.39</ecNumber>
    </recommendedName>
    <alternativeName>
        <fullName evidence="9">Para-hydroxybenzoate--polyprenyltransferase</fullName>
        <shortName evidence="9">PHB:PPT</shortName>
        <shortName evidence="9">PHB:polyprenyltransferase</shortName>
    </alternativeName>
</protein>
<dbReference type="PANTHER" id="PTHR11048:SF28">
    <property type="entry name" value="4-HYDROXYBENZOATE POLYPRENYLTRANSFERASE, MITOCHONDRIAL"/>
    <property type="match status" value="1"/>
</dbReference>
<evidence type="ECO:0000313" key="10">
    <source>
        <dbReference type="EMBL" id="GJM87436.1"/>
    </source>
</evidence>